<dbReference type="InterPro" id="IPR009953">
    <property type="entry name" value="DRA_trans"/>
</dbReference>
<accession>A0A329E7G9</accession>
<name>A0A329E7G9_VIBDI</name>
<comment type="caution">
    <text evidence="1">The sequence shown here is derived from an EMBL/GenBank/DDBJ whole genome shotgun (WGS) entry which is preliminary data.</text>
</comment>
<gene>
    <name evidence="1" type="ORF">DET48_11547</name>
</gene>
<dbReference type="Proteomes" id="UP000248729">
    <property type="component" value="Unassembled WGS sequence"/>
</dbReference>
<sequence>MIELHLLKPNQYGYSAGEEEILEQISLPLNHCNVPSKLLASLSYQQNPILLEIDGLYLWYPALHELLQKAGNYEQRAKNFINFMSQHFHLSCTDESVNEYIDPPPRQKLNYRRLVLGWLFDSDNEQGAAWRSWVESRFGLLTCFHKVSLHGPDTSEYLDFRKACSRATYNTNELYAQLDLLYFFCQQELRLRYLGTEHLTLFRGCREQAEYRINGENVKLFNNLSSFTTDPESALRFGSKVFAVSVPLYKIVYFDSVLPCSLQGEQEFMVLGGLYRVDSHTL</sequence>
<dbReference type="GO" id="GO:0030701">
    <property type="term" value="F:NAD+-dinitrogen-reductase ADP-D-ribosyltransferase activity"/>
    <property type="evidence" value="ECO:0007669"/>
    <property type="project" value="InterPro"/>
</dbReference>
<dbReference type="Pfam" id="PF07357">
    <property type="entry name" value="DRAT"/>
    <property type="match status" value="1"/>
</dbReference>
<dbReference type="RefSeq" id="WP_112404169.1">
    <property type="nucleotide sequence ID" value="NZ_QLTR01000015.1"/>
</dbReference>
<protein>
    <submittedName>
        <fullName evidence="1">NAD+--dinitrogen-reductase ADP-D-ribosyltransferase</fullName>
    </submittedName>
</protein>
<dbReference type="EMBL" id="QLTR01000015">
    <property type="protein sequence ID" value="RAS62117.1"/>
    <property type="molecule type" value="Genomic_DNA"/>
</dbReference>
<dbReference type="GO" id="GO:0009399">
    <property type="term" value="P:nitrogen fixation"/>
    <property type="evidence" value="ECO:0007669"/>
    <property type="project" value="InterPro"/>
</dbReference>
<dbReference type="AlphaFoldDB" id="A0A329E7G9"/>
<proteinExistence type="predicted"/>
<reference evidence="1 2" key="1">
    <citation type="submission" date="2018-06" db="EMBL/GenBank/DDBJ databases">
        <title>Freshwater and sediment microbial communities from various areas in North America, analyzing microbe dynamics in response to fracking.</title>
        <authorList>
            <person name="Lamendella R."/>
        </authorList>
    </citation>
    <scope>NUCLEOTIDE SEQUENCE [LARGE SCALE GENOMIC DNA]</scope>
    <source>
        <strain evidence="1 2">99A</strain>
    </source>
</reference>
<evidence type="ECO:0000313" key="1">
    <source>
        <dbReference type="EMBL" id="RAS62117.1"/>
    </source>
</evidence>
<evidence type="ECO:0000313" key="2">
    <source>
        <dbReference type="Proteomes" id="UP000248729"/>
    </source>
</evidence>
<keyword evidence="1" id="KW-0808">Transferase</keyword>
<organism evidence="1 2">
    <name type="scientific">Vibrio diazotrophicus</name>
    <dbReference type="NCBI Taxonomy" id="685"/>
    <lineage>
        <taxon>Bacteria</taxon>
        <taxon>Pseudomonadati</taxon>
        <taxon>Pseudomonadota</taxon>
        <taxon>Gammaproteobacteria</taxon>
        <taxon>Vibrionales</taxon>
        <taxon>Vibrionaceae</taxon>
        <taxon>Vibrio</taxon>
    </lineage>
</organism>